<dbReference type="Proteomes" id="UP000596248">
    <property type="component" value="Chromosome"/>
</dbReference>
<evidence type="ECO:0000313" key="4">
    <source>
        <dbReference type="Proteomes" id="UP000596248"/>
    </source>
</evidence>
<keyword evidence="1" id="KW-1133">Transmembrane helix</keyword>
<name>A0ABX7FIU8_BRECH</name>
<keyword evidence="1" id="KW-0812">Transmembrane</keyword>
<feature type="transmembrane region" description="Helical" evidence="1">
    <location>
        <begin position="235"/>
        <end position="256"/>
    </location>
</feature>
<dbReference type="Pfam" id="PF14258">
    <property type="entry name" value="DUF4350"/>
    <property type="match status" value="1"/>
</dbReference>
<evidence type="ECO:0000256" key="1">
    <source>
        <dbReference type="SAM" id="Phobius"/>
    </source>
</evidence>
<proteinExistence type="predicted"/>
<evidence type="ECO:0000259" key="2">
    <source>
        <dbReference type="Pfam" id="PF14258"/>
    </source>
</evidence>
<feature type="domain" description="DUF4350" evidence="2">
    <location>
        <begin position="39"/>
        <end position="207"/>
    </location>
</feature>
<gene>
    <name evidence="3" type="ORF">JNE38_18580</name>
</gene>
<feature type="transmembrane region" description="Helical" evidence="1">
    <location>
        <begin position="7"/>
        <end position="26"/>
    </location>
</feature>
<organism evidence="3 4">
    <name type="scientific">Brevibacillus choshinensis</name>
    <dbReference type="NCBI Taxonomy" id="54911"/>
    <lineage>
        <taxon>Bacteria</taxon>
        <taxon>Bacillati</taxon>
        <taxon>Bacillota</taxon>
        <taxon>Bacilli</taxon>
        <taxon>Bacillales</taxon>
        <taxon>Paenibacillaceae</taxon>
        <taxon>Brevibacillus</taxon>
    </lineage>
</organism>
<sequence>MDSLRTYRVGIAIAILLLLVCGWLLVEPHGPDAPPFVSTSAKPDGLKAWTTLLQEKGNRVKEWKQPMRALPRGEGQALVMVEPLTLTGSEQEELFAWVKEGNDLIVFEDEPEGWESFQFSTTEWEDDENTQEKNIKGQQLVDGQYGIARTSYRINSSSALEVLLYDDRGILAGRIQAGEGSVMLFLVPEWLTNQTILKHNHFEAIWPYFQKKWSVLWMDEYHHGMQQNPGLLAVYPGWLIAGCMQAGILLLLWIWWKGKRFGPVYTLREWTVRRGDETLLAVSSWYERRSLAKDALLHREAFLRQLLFDHWGVHRRADRAEIIRLARTKWSSPDVEKLANLLERIEWAKAEKRYTSKQLLKDSLLIDDITMRLEKE</sequence>
<keyword evidence="1" id="KW-0472">Membrane</keyword>
<protein>
    <submittedName>
        <fullName evidence="3">DUF4350 domain-containing protein</fullName>
    </submittedName>
</protein>
<accession>A0ABX7FIU8</accession>
<dbReference type="EMBL" id="CP069127">
    <property type="protein sequence ID" value="QRG65607.1"/>
    <property type="molecule type" value="Genomic_DNA"/>
</dbReference>
<dbReference type="RefSeq" id="WP_203255116.1">
    <property type="nucleotide sequence ID" value="NZ_CP069127.1"/>
</dbReference>
<dbReference type="InterPro" id="IPR025646">
    <property type="entry name" value="DUF4350"/>
</dbReference>
<keyword evidence="4" id="KW-1185">Reference proteome</keyword>
<evidence type="ECO:0000313" key="3">
    <source>
        <dbReference type="EMBL" id="QRG65607.1"/>
    </source>
</evidence>
<reference evidence="3 4" key="1">
    <citation type="submission" date="2021-01" db="EMBL/GenBank/DDBJ databases">
        <title>Identification of strong promoters based on the transcriptome of Brevibacillus choshinensis.</title>
        <authorList>
            <person name="Yao D."/>
            <person name="Zhang K."/>
            <person name="Wu J."/>
        </authorList>
    </citation>
    <scope>NUCLEOTIDE SEQUENCE [LARGE SCALE GENOMIC DNA]</scope>
    <source>
        <strain evidence="3 4">HPD31-SP3</strain>
    </source>
</reference>